<organism evidence="1">
    <name type="scientific">Corethron hystrix</name>
    <dbReference type="NCBI Taxonomy" id="216773"/>
    <lineage>
        <taxon>Eukaryota</taxon>
        <taxon>Sar</taxon>
        <taxon>Stramenopiles</taxon>
        <taxon>Ochrophyta</taxon>
        <taxon>Bacillariophyta</taxon>
        <taxon>Coscinodiscophyceae</taxon>
        <taxon>Corethrophycidae</taxon>
        <taxon>Corethrales</taxon>
        <taxon>Corethraceae</taxon>
        <taxon>Corethron</taxon>
    </lineage>
</organism>
<gene>
    <name evidence="1" type="ORF">CHYS00102_LOCUS8207</name>
</gene>
<name>A0A7S1FQB4_9STRA</name>
<accession>A0A7S1FQB4</accession>
<reference evidence="1" key="1">
    <citation type="submission" date="2021-01" db="EMBL/GenBank/DDBJ databases">
        <authorList>
            <person name="Corre E."/>
            <person name="Pelletier E."/>
            <person name="Niang G."/>
            <person name="Scheremetjew M."/>
            <person name="Finn R."/>
            <person name="Kale V."/>
            <person name="Holt S."/>
            <person name="Cochrane G."/>
            <person name="Meng A."/>
            <person name="Brown T."/>
            <person name="Cohen L."/>
        </authorList>
    </citation>
    <scope>NUCLEOTIDE SEQUENCE</scope>
    <source>
        <strain evidence="1">308</strain>
    </source>
</reference>
<evidence type="ECO:0000313" key="1">
    <source>
        <dbReference type="EMBL" id="CAD8881020.1"/>
    </source>
</evidence>
<sequence>MKVLSAIIAITAAQSSTAFIVSPYHARSAITSSGAQTSLQMGLFDFFSEDAKKEREERKQREIDEQERLQREIIARRRNPEKMDEYEAKVRVRRALRMAGNDEAADTVEVYTDEDVKITGLN</sequence>
<proteinExistence type="predicted"/>
<dbReference type="EMBL" id="HBFR01011376">
    <property type="protein sequence ID" value="CAD8881020.1"/>
    <property type="molecule type" value="Transcribed_RNA"/>
</dbReference>
<dbReference type="AlphaFoldDB" id="A0A7S1FQB4"/>
<protein>
    <submittedName>
        <fullName evidence="1">Uncharacterized protein</fullName>
    </submittedName>
</protein>